<dbReference type="PANTHER" id="PTHR35046:SF18">
    <property type="entry name" value="RNA-DIRECTED DNA POLYMERASE"/>
    <property type="match status" value="1"/>
</dbReference>
<dbReference type="InterPro" id="IPR041588">
    <property type="entry name" value="Integrase_H2C2"/>
</dbReference>
<dbReference type="STRING" id="157652.A0A371FVL9"/>
<sequence length="294" mass="33468">MGTRRADAKIQKTMHRLITNPQIYPLKKGKLVLPKNSSEIPLILQEFHATAREGLVEVFHIFKRIAGVFYWAGMMKTIKTFIAECHTCQTNKYQTLAPTRLLQPLPIPTQVWIDISMDFISGLPRSQGKDTILVVVDRLTKFHGFPTSILTDRNRLFLSQFWLELFKQAGTTLKYSSAYHPQANGQTKVATTYPSKVEAIHMLAEERNGILDELKKNLYKAQHRMKQADQKCRDIQFQQAEVGGPIGFTATIISNWTHCRLGTTTPPREDSKETWKFSSSGIAYQSLNTLGKLQ</sequence>
<reference evidence="2" key="1">
    <citation type="submission" date="2018-05" db="EMBL/GenBank/DDBJ databases">
        <title>Draft genome of Mucuna pruriens seed.</title>
        <authorList>
            <person name="Nnadi N.E."/>
            <person name="Vos R."/>
            <person name="Hasami M.H."/>
            <person name="Devisetty U.K."/>
            <person name="Aguiy J.C."/>
        </authorList>
    </citation>
    <scope>NUCLEOTIDE SEQUENCE [LARGE SCALE GENOMIC DNA]</scope>
    <source>
        <strain evidence="2">JCA_2017</strain>
    </source>
</reference>
<dbReference type="AlphaFoldDB" id="A0A371FVL9"/>
<feature type="non-terminal residue" evidence="2">
    <location>
        <position position="1"/>
    </location>
</feature>
<dbReference type="Gene3D" id="3.30.420.10">
    <property type="entry name" value="Ribonuclease H-like superfamily/Ribonuclease H"/>
    <property type="match status" value="1"/>
</dbReference>
<accession>A0A371FVL9</accession>
<dbReference type="Gene3D" id="1.10.340.70">
    <property type="match status" value="1"/>
</dbReference>
<dbReference type="SUPFAM" id="SSF53098">
    <property type="entry name" value="Ribonuclease H-like"/>
    <property type="match status" value="1"/>
</dbReference>
<dbReference type="PANTHER" id="PTHR35046">
    <property type="entry name" value="ZINC KNUCKLE (CCHC-TYPE) FAMILY PROTEIN"/>
    <property type="match status" value="1"/>
</dbReference>
<gene>
    <name evidence="2" type="primary">Tf2-9</name>
    <name evidence="2" type="ORF">CR513_36830</name>
</gene>
<evidence type="ECO:0000313" key="2">
    <source>
        <dbReference type="EMBL" id="RDX82385.1"/>
    </source>
</evidence>
<feature type="non-terminal residue" evidence="2">
    <location>
        <position position="294"/>
    </location>
</feature>
<dbReference type="Pfam" id="PF17921">
    <property type="entry name" value="Integrase_H2C2"/>
    <property type="match status" value="1"/>
</dbReference>
<evidence type="ECO:0000259" key="1">
    <source>
        <dbReference type="Pfam" id="PF17921"/>
    </source>
</evidence>
<comment type="caution">
    <text evidence="2">The sequence shown here is derived from an EMBL/GenBank/DDBJ whole genome shotgun (WGS) entry which is preliminary data.</text>
</comment>
<organism evidence="2 3">
    <name type="scientific">Mucuna pruriens</name>
    <name type="common">Velvet bean</name>
    <name type="synonym">Dolichos pruriens</name>
    <dbReference type="NCBI Taxonomy" id="157652"/>
    <lineage>
        <taxon>Eukaryota</taxon>
        <taxon>Viridiplantae</taxon>
        <taxon>Streptophyta</taxon>
        <taxon>Embryophyta</taxon>
        <taxon>Tracheophyta</taxon>
        <taxon>Spermatophyta</taxon>
        <taxon>Magnoliopsida</taxon>
        <taxon>eudicotyledons</taxon>
        <taxon>Gunneridae</taxon>
        <taxon>Pentapetalae</taxon>
        <taxon>rosids</taxon>
        <taxon>fabids</taxon>
        <taxon>Fabales</taxon>
        <taxon>Fabaceae</taxon>
        <taxon>Papilionoideae</taxon>
        <taxon>50 kb inversion clade</taxon>
        <taxon>NPAAA clade</taxon>
        <taxon>indigoferoid/millettioid clade</taxon>
        <taxon>Phaseoleae</taxon>
        <taxon>Mucuna</taxon>
    </lineage>
</organism>
<dbReference type="InterPro" id="IPR012337">
    <property type="entry name" value="RNaseH-like_sf"/>
</dbReference>
<protein>
    <submittedName>
        <fullName evidence="2">Tf2-9</fullName>
    </submittedName>
</protein>
<dbReference type="Proteomes" id="UP000257109">
    <property type="component" value="Unassembled WGS sequence"/>
</dbReference>
<keyword evidence="3" id="KW-1185">Reference proteome</keyword>
<feature type="domain" description="Integrase zinc-binding" evidence="1">
    <location>
        <begin position="37"/>
        <end position="93"/>
    </location>
</feature>
<name>A0A371FVL9_MUCPR</name>
<evidence type="ECO:0000313" key="3">
    <source>
        <dbReference type="Proteomes" id="UP000257109"/>
    </source>
</evidence>
<dbReference type="OrthoDB" id="1700150at2759"/>
<proteinExistence type="predicted"/>
<dbReference type="GO" id="GO:0003676">
    <property type="term" value="F:nucleic acid binding"/>
    <property type="evidence" value="ECO:0007669"/>
    <property type="project" value="InterPro"/>
</dbReference>
<dbReference type="EMBL" id="QJKJ01007648">
    <property type="protein sequence ID" value="RDX82385.1"/>
    <property type="molecule type" value="Genomic_DNA"/>
</dbReference>
<dbReference type="InterPro" id="IPR036397">
    <property type="entry name" value="RNaseH_sf"/>
</dbReference>